<evidence type="ECO:0000256" key="12">
    <source>
        <dbReference type="SAM" id="Phobius"/>
    </source>
</evidence>
<dbReference type="EMBL" id="PXYY01000016">
    <property type="protein sequence ID" value="PSJ80761.1"/>
    <property type="molecule type" value="Genomic_DNA"/>
</dbReference>
<keyword evidence="7 15" id="KW-0067">ATP-binding</keyword>
<dbReference type="Pfam" id="PF00005">
    <property type="entry name" value="ABC_tran"/>
    <property type="match status" value="1"/>
</dbReference>
<evidence type="ECO:0000256" key="8">
    <source>
        <dbReference type="ARBA" id="ARBA00022967"/>
    </source>
</evidence>
<dbReference type="SUPFAM" id="SSF52540">
    <property type="entry name" value="P-loop containing nucleoside triphosphate hydrolases"/>
    <property type="match status" value="1"/>
</dbReference>
<dbReference type="RefSeq" id="WP_106740861.1">
    <property type="nucleotide sequence ID" value="NZ_PXYY01000016.1"/>
</dbReference>
<keyword evidence="11 12" id="KW-0472">Membrane</keyword>
<keyword evidence="3" id="KW-1003">Cell membrane</keyword>
<feature type="transmembrane region" description="Helical" evidence="12">
    <location>
        <begin position="98"/>
        <end position="115"/>
    </location>
</feature>
<evidence type="ECO:0000256" key="3">
    <source>
        <dbReference type="ARBA" id="ARBA00022475"/>
    </source>
</evidence>
<evidence type="ECO:0000259" key="13">
    <source>
        <dbReference type="PROSITE" id="PS50893"/>
    </source>
</evidence>
<dbReference type="GO" id="GO:0015421">
    <property type="term" value="F:ABC-type oligopeptide transporter activity"/>
    <property type="evidence" value="ECO:0007669"/>
    <property type="project" value="TreeGrafter"/>
</dbReference>
<comment type="caution">
    <text evidence="15">The sequence shown here is derived from an EMBL/GenBank/DDBJ whole genome shotgun (WGS) entry which is preliminary data.</text>
</comment>
<dbReference type="GO" id="GO:0016887">
    <property type="term" value="F:ATP hydrolysis activity"/>
    <property type="evidence" value="ECO:0007669"/>
    <property type="project" value="InterPro"/>
</dbReference>
<dbReference type="CDD" id="cd18552">
    <property type="entry name" value="ABC_6TM_MsbA_like"/>
    <property type="match status" value="1"/>
</dbReference>
<evidence type="ECO:0000256" key="10">
    <source>
        <dbReference type="ARBA" id="ARBA00023055"/>
    </source>
</evidence>
<dbReference type="FunFam" id="3.40.50.300:FF:001001">
    <property type="entry name" value="Multidrug ABC transporter ATP-binding protein"/>
    <property type="match status" value="1"/>
</dbReference>
<evidence type="ECO:0000256" key="2">
    <source>
        <dbReference type="ARBA" id="ARBA00022448"/>
    </source>
</evidence>
<keyword evidence="4" id="KW-0997">Cell inner membrane</keyword>
<sequence>MIEKLTFGLFTKADTHNFMRLLTYVRPYKTRIIWALLAIAGVAATESYLAAFIAPLVNQGFAAPGAPPELNTASGLFATIQNWKNQFNHMIWGTENKVWTVPLFLIAIVLIRGICRFASTYLMTWVSVMAVSHIRHDMFQHMLALSSDYHQKNPSGTVLMSMVQMAEQSISNASNVFITLTRDTLIVIGLVCVLLYLNWQLSLVVLLMFPLLSLLSRYYRNRLKSIIASAQLSIGTLNNVVSEVYQGHRVVKLFGGQKQASGRFTDINHTIVRLGKKITQATAARSPFSELISSFALAVVIFIALWQSQQGYTTIGEFMAFIVAMLQMLGPIKSLANISIPMQTMFLAADNVCHFLDEDPENDTGRKTLSNITGHLKFDHVDVRYHEEGRKALNNFNLGIRPGERVALVGSSGSGKTTAVNLLPRFVEPSAGVIYLDGVNIADVQLANLRSQFALVSQDVFLFDDTLLENVRYSRPDACEEEVMAALCAANLQDLVSNSPHGLHQPIGANGSQLSGGQRQRVSIARAILKDAPILLLDEATSALDNESERLVQQALENLMHGRTSIIVAHRLSTIEQADRIVVMDDGKIIEEGSHTELLAKQGFYAALRHMPKTSK</sequence>
<evidence type="ECO:0000256" key="6">
    <source>
        <dbReference type="ARBA" id="ARBA00022741"/>
    </source>
</evidence>
<feature type="transmembrane region" description="Helical" evidence="12">
    <location>
        <begin position="32"/>
        <end position="54"/>
    </location>
</feature>
<dbReference type="OrthoDB" id="8554730at2"/>
<evidence type="ECO:0000256" key="9">
    <source>
        <dbReference type="ARBA" id="ARBA00022989"/>
    </source>
</evidence>
<keyword evidence="9 12" id="KW-1133">Transmembrane helix</keyword>
<feature type="domain" description="ABC transporter" evidence="13">
    <location>
        <begin position="376"/>
        <end position="611"/>
    </location>
</feature>
<dbReference type="Gene3D" id="3.40.50.300">
    <property type="entry name" value="P-loop containing nucleotide triphosphate hydrolases"/>
    <property type="match status" value="1"/>
</dbReference>
<accession>A0A2P7U1F0</accession>
<dbReference type="NCBIfam" id="TIGR02203">
    <property type="entry name" value="MsbA_lipidA"/>
    <property type="match status" value="1"/>
</dbReference>
<dbReference type="Pfam" id="PF00664">
    <property type="entry name" value="ABC_membrane"/>
    <property type="match status" value="1"/>
</dbReference>
<comment type="subcellular location">
    <subcellularLocation>
        <location evidence="1">Cell membrane</location>
        <topology evidence="1">Multi-pass membrane protein</topology>
    </subcellularLocation>
</comment>
<evidence type="ECO:0000256" key="1">
    <source>
        <dbReference type="ARBA" id="ARBA00004651"/>
    </source>
</evidence>
<evidence type="ECO:0000313" key="16">
    <source>
        <dbReference type="Proteomes" id="UP000241868"/>
    </source>
</evidence>
<dbReference type="PANTHER" id="PTHR43394:SF1">
    <property type="entry name" value="ATP-BINDING CASSETTE SUB-FAMILY B MEMBER 10, MITOCHONDRIAL"/>
    <property type="match status" value="1"/>
</dbReference>
<evidence type="ECO:0000256" key="5">
    <source>
        <dbReference type="ARBA" id="ARBA00022692"/>
    </source>
</evidence>
<keyword evidence="5 12" id="KW-0812">Transmembrane</keyword>
<dbReference type="InterPro" id="IPR011917">
    <property type="entry name" value="ABC_transpr_lipidA"/>
</dbReference>
<dbReference type="PROSITE" id="PS00211">
    <property type="entry name" value="ABC_TRANSPORTER_1"/>
    <property type="match status" value="1"/>
</dbReference>
<dbReference type="GO" id="GO:0005524">
    <property type="term" value="F:ATP binding"/>
    <property type="evidence" value="ECO:0007669"/>
    <property type="project" value="UniProtKB-KW"/>
</dbReference>
<gene>
    <name evidence="15" type="primary">msbA</name>
    <name evidence="15" type="ORF">C7N83_04175</name>
</gene>
<name>A0A2P7U1F0_9NEIS</name>
<feature type="transmembrane region" description="Helical" evidence="12">
    <location>
        <begin position="175"/>
        <end position="197"/>
    </location>
</feature>
<evidence type="ECO:0000313" key="15">
    <source>
        <dbReference type="EMBL" id="PSJ80761.1"/>
    </source>
</evidence>
<dbReference type="PANTHER" id="PTHR43394">
    <property type="entry name" value="ATP-DEPENDENT PERMEASE MDL1, MITOCHONDRIAL"/>
    <property type="match status" value="1"/>
</dbReference>
<dbReference type="InterPro" id="IPR039421">
    <property type="entry name" value="Type_1_exporter"/>
</dbReference>
<dbReference type="Proteomes" id="UP000241868">
    <property type="component" value="Unassembled WGS sequence"/>
</dbReference>
<dbReference type="InterPro" id="IPR003439">
    <property type="entry name" value="ABC_transporter-like_ATP-bd"/>
</dbReference>
<dbReference type="InterPro" id="IPR011527">
    <property type="entry name" value="ABC1_TM_dom"/>
</dbReference>
<dbReference type="InterPro" id="IPR017871">
    <property type="entry name" value="ABC_transporter-like_CS"/>
</dbReference>
<dbReference type="PROSITE" id="PS50929">
    <property type="entry name" value="ABC_TM1F"/>
    <property type="match status" value="1"/>
</dbReference>
<dbReference type="SUPFAM" id="SSF90123">
    <property type="entry name" value="ABC transporter transmembrane region"/>
    <property type="match status" value="1"/>
</dbReference>
<keyword evidence="2" id="KW-0813">Transport</keyword>
<dbReference type="GO" id="GO:0034040">
    <property type="term" value="F:ATPase-coupled lipid transmembrane transporter activity"/>
    <property type="evidence" value="ECO:0007669"/>
    <property type="project" value="InterPro"/>
</dbReference>
<protein>
    <submittedName>
        <fullName evidence="15">Lipid A export permease/ATP-binding protein MsbA</fullName>
    </submittedName>
</protein>
<keyword evidence="16" id="KW-1185">Reference proteome</keyword>
<proteinExistence type="predicted"/>
<dbReference type="InterPro" id="IPR003593">
    <property type="entry name" value="AAA+_ATPase"/>
</dbReference>
<keyword evidence="8" id="KW-1278">Translocase</keyword>
<keyword evidence="6" id="KW-0547">Nucleotide-binding</keyword>
<dbReference type="Gene3D" id="1.20.1560.10">
    <property type="entry name" value="ABC transporter type 1, transmembrane domain"/>
    <property type="match status" value="1"/>
</dbReference>
<reference evidence="15 16" key="1">
    <citation type="submission" date="2018-03" db="EMBL/GenBank/DDBJ databases">
        <title>Neisseria weixii sp. nov., isolated from the intestinal contents of Tibetan Plateau pika (Ochotona curzoniae) in Yushu, Qinghai Province, China.</title>
        <authorList>
            <person name="Gui Z."/>
        </authorList>
    </citation>
    <scope>NUCLEOTIDE SEQUENCE [LARGE SCALE GENOMIC DNA]</scope>
    <source>
        <strain evidence="15 16">ATCC 51483</strain>
    </source>
</reference>
<dbReference type="SMART" id="SM00382">
    <property type="entry name" value="AAA"/>
    <property type="match status" value="1"/>
</dbReference>
<feature type="domain" description="ABC transmembrane type-1" evidence="14">
    <location>
        <begin position="33"/>
        <end position="344"/>
    </location>
</feature>
<evidence type="ECO:0000256" key="4">
    <source>
        <dbReference type="ARBA" id="ARBA00022519"/>
    </source>
</evidence>
<dbReference type="InterPro" id="IPR027417">
    <property type="entry name" value="P-loop_NTPase"/>
</dbReference>
<evidence type="ECO:0000259" key="14">
    <source>
        <dbReference type="PROSITE" id="PS50929"/>
    </source>
</evidence>
<dbReference type="AlphaFoldDB" id="A0A2P7U1F0"/>
<evidence type="ECO:0000256" key="7">
    <source>
        <dbReference type="ARBA" id="ARBA00022840"/>
    </source>
</evidence>
<organism evidence="15 16">
    <name type="scientific">Neisseria iguanae</name>
    <dbReference type="NCBI Taxonomy" id="90242"/>
    <lineage>
        <taxon>Bacteria</taxon>
        <taxon>Pseudomonadati</taxon>
        <taxon>Pseudomonadota</taxon>
        <taxon>Betaproteobacteria</taxon>
        <taxon>Neisseriales</taxon>
        <taxon>Neisseriaceae</taxon>
        <taxon>Neisseria</taxon>
    </lineage>
</organism>
<dbReference type="GO" id="GO:0005886">
    <property type="term" value="C:plasma membrane"/>
    <property type="evidence" value="ECO:0007669"/>
    <property type="project" value="UniProtKB-SubCell"/>
</dbReference>
<dbReference type="InterPro" id="IPR036640">
    <property type="entry name" value="ABC1_TM_sf"/>
</dbReference>
<keyword evidence="10" id="KW-0445">Lipid transport</keyword>
<dbReference type="PROSITE" id="PS50893">
    <property type="entry name" value="ABC_TRANSPORTER_2"/>
    <property type="match status" value="1"/>
</dbReference>
<evidence type="ECO:0000256" key="11">
    <source>
        <dbReference type="ARBA" id="ARBA00023136"/>
    </source>
</evidence>